<reference evidence="1 2" key="1">
    <citation type="journal article" date="2008" name="Nature">
        <title>The genome of the model beetle and pest Tribolium castaneum.</title>
        <authorList>
            <consortium name="Tribolium Genome Sequencing Consortium"/>
            <person name="Richards S."/>
            <person name="Gibbs R.A."/>
            <person name="Weinstock G.M."/>
            <person name="Brown S.J."/>
            <person name="Denell R."/>
            <person name="Beeman R.W."/>
            <person name="Gibbs R."/>
            <person name="Beeman R.W."/>
            <person name="Brown S.J."/>
            <person name="Bucher G."/>
            <person name="Friedrich M."/>
            <person name="Grimmelikhuijzen C.J."/>
            <person name="Klingler M."/>
            <person name="Lorenzen M."/>
            <person name="Richards S."/>
            <person name="Roth S."/>
            <person name="Schroder R."/>
            <person name="Tautz D."/>
            <person name="Zdobnov E.M."/>
            <person name="Muzny D."/>
            <person name="Gibbs R.A."/>
            <person name="Weinstock G.M."/>
            <person name="Attaway T."/>
            <person name="Bell S."/>
            <person name="Buhay C.J."/>
            <person name="Chandrabose M.N."/>
            <person name="Chavez D."/>
            <person name="Clerk-Blankenburg K.P."/>
            <person name="Cree A."/>
            <person name="Dao M."/>
            <person name="Davis C."/>
            <person name="Chacko J."/>
            <person name="Dinh H."/>
            <person name="Dugan-Rocha S."/>
            <person name="Fowler G."/>
            <person name="Garner T.T."/>
            <person name="Garnes J."/>
            <person name="Gnirke A."/>
            <person name="Hawes A."/>
            <person name="Hernandez J."/>
            <person name="Hines S."/>
            <person name="Holder M."/>
            <person name="Hume J."/>
            <person name="Jhangiani S.N."/>
            <person name="Joshi V."/>
            <person name="Khan Z.M."/>
            <person name="Jackson L."/>
            <person name="Kovar C."/>
            <person name="Kowis A."/>
            <person name="Lee S."/>
            <person name="Lewis L.R."/>
            <person name="Margolis J."/>
            <person name="Morgan M."/>
            <person name="Nazareth L.V."/>
            <person name="Nguyen N."/>
            <person name="Okwuonu G."/>
            <person name="Parker D."/>
            <person name="Richards S."/>
            <person name="Ruiz S.J."/>
            <person name="Santibanez J."/>
            <person name="Savard J."/>
            <person name="Scherer S.E."/>
            <person name="Schneider B."/>
            <person name="Sodergren E."/>
            <person name="Tautz D."/>
            <person name="Vattahil S."/>
            <person name="Villasana D."/>
            <person name="White C.S."/>
            <person name="Wright R."/>
            <person name="Park Y."/>
            <person name="Beeman R.W."/>
            <person name="Lord J."/>
            <person name="Oppert B."/>
            <person name="Lorenzen M."/>
            <person name="Brown S."/>
            <person name="Wang L."/>
            <person name="Savard J."/>
            <person name="Tautz D."/>
            <person name="Richards S."/>
            <person name="Weinstock G."/>
            <person name="Gibbs R.A."/>
            <person name="Liu Y."/>
            <person name="Worley K."/>
            <person name="Weinstock G."/>
            <person name="Elsik C.G."/>
            <person name="Reese J.T."/>
            <person name="Elhaik E."/>
            <person name="Landan G."/>
            <person name="Graur D."/>
            <person name="Arensburger P."/>
            <person name="Atkinson P."/>
            <person name="Beeman R.W."/>
            <person name="Beidler J."/>
            <person name="Brown S.J."/>
            <person name="Demuth J.P."/>
            <person name="Drury D.W."/>
            <person name="Du Y.Z."/>
            <person name="Fujiwara H."/>
            <person name="Lorenzen M."/>
            <person name="Maselli V."/>
            <person name="Osanai M."/>
            <person name="Park Y."/>
            <person name="Robertson H.M."/>
            <person name="Tu Z."/>
            <person name="Wang J.J."/>
            <person name="Wang S."/>
            <person name="Richards S."/>
            <person name="Song H."/>
            <person name="Zhang L."/>
            <person name="Sodergren E."/>
            <person name="Werner D."/>
            <person name="Stanke M."/>
            <person name="Morgenstern B."/>
            <person name="Solovyev V."/>
            <person name="Kosarev P."/>
            <person name="Brown G."/>
            <person name="Chen H.C."/>
            <person name="Ermolaeva O."/>
            <person name="Hlavina W."/>
            <person name="Kapustin Y."/>
            <person name="Kiryutin B."/>
            <person name="Kitts P."/>
            <person name="Maglott D."/>
            <person name="Pruitt K."/>
            <person name="Sapojnikov V."/>
            <person name="Souvorov A."/>
            <person name="Mackey A.J."/>
            <person name="Waterhouse R.M."/>
            <person name="Wyder S."/>
            <person name="Zdobnov E.M."/>
            <person name="Zdobnov E.M."/>
            <person name="Wyder S."/>
            <person name="Kriventseva E.V."/>
            <person name="Kadowaki T."/>
            <person name="Bork P."/>
            <person name="Aranda M."/>
            <person name="Bao R."/>
            <person name="Beermann A."/>
            <person name="Berns N."/>
            <person name="Bolognesi R."/>
            <person name="Bonneton F."/>
            <person name="Bopp D."/>
            <person name="Brown S.J."/>
            <person name="Bucher G."/>
            <person name="Butts T."/>
            <person name="Chaumot A."/>
            <person name="Denell R.E."/>
            <person name="Ferrier D.E."/>
            <person name="Friedrich M."/>
            <person name="Gordon C.M."/>
            <person name="Jindra M."/>
            <person name="Klingler M."/>
            <person name="Lan Q."/>
            <person name="Lattorff H.M."/>
            <person name="Laudet V."/>
            <person name="von Levetsow C."/>
            <person name="Liu Z."/>
            <person name="Lutz R."/>
            <person name="Lynch J.A."/>
            <person name="da Fonseca R.N."/>
            <person name="Posnien N."/>
            <person name="Reuter R."/>
            <person name="Roth S."/>
            <person name="Savard J."/>
            <person name="Schinko J.B."/>
            <person name="Schmitt C."/>
            <person name="Schoppmeier M."/>
            <person name="Schroder R."/>
            <person name="Shippy T.D."/>
            <person name="Simonnet F."/>
            <person name="Marques-Souza H."/>
            <person name="Tautz D."/>
            <person name="Tomoyasu Y."/>
            <person name="Trauner J."/>
            <person name="Van der Zee M."/>
            <person name="Vervoort M."/>
            <person name="Wittkopp N."/>
            <person name="Wimmer E.A."/>
            <person name="Yang X."/>
            <person name="Jones A.K."/>
            <person name="Sattelle D.B."/>
            <person name="Ebert P.R."/>
            <person name="Nelson D."/>
            <person name="Scott J.G."/>
            <person name="Beeman R.W."/>
            <person name="Muthukrishnan S."/>
            <person name="Kramer K.J."/>
            <person name="Arakane Y."/>
            <person name="Beeman R.W."/>
            <person name="Zhu Q."/>
            <person name="Hogenkamp D."/>
            <person name="Dixit R."/>
            <person name="Oppert B."/>
            <person name="Jiang H."/>
            <person name="Zou Z."/>
            <person name="Marshall J."/>
            <person name="Elpidina E."/>
            <person name="Vinokurov K."/>
            <person name="Oppert C."/>
            <person name="Zou Z."/>
            <person name="Evans J."/>
            <person name="Lu Z."/>
            <person name="Zhao P."/>
            <person name="Sumathipala N."/>
            <person name="Altincicek B."/>
            <person name="Vilcinskas A."/>
            <person name="Williams M."/>
            <person name="Hultmark D."/>
            <person name="Hetru C."/>
            <person name="Jiang H."/>
            <person name="Grimmelikhuijzen C.J."/>
            <person name="Hauser F."/>
            <person name="Cazzamali G."/>
            <person name="Williamson M."/>
            <person name="Park Y."/>
            <person name="Li B."/>
            <person name="Tanaka Y."/>
            <person name="Predel R."/>
            <person name="Neupert S."/>
            <person name="Schachtner J."/>
            <person name="Verleyen P."/>
            <person name="Raible F."/>
            <person name="Bork P."/>
            <person name="Friedrich M."/>
            <person name="Walden K.K."/>
            <person name="Robertson H.M."/>
            <person name="Angeli S."/>
            <person name="Foret S."/>
            <person name="Bucher G."/>
            <person name="Schuetz S."/>
            <person name="Maleszka R."/>
            <person name="Wimmer E.A."/>
            <person name="Beeman R.W."/>
            <person name="Lorenzen M."/>
            <person name="Tomoyasu Y."/>
            <person name="Miller S.C."/>
            <person name="Grossmann D."/>
            <person name="Bucher G."/>
        </authorList>
    </citation>
    <scope>NUCLEOTIDE SEQUENCE [LARGE SCALE GENOMIC DNA]</scope>
    <source>
        <strain evidence="1 2">Georgia GA2</strain>
    </source>
</reference>
<evidence type="ECO:0000313" key="1">
    <source>
        <dbReference type="EMBL" id="EEZ98021.1"/>
    </source>
</evidence>
<accession>D6WAD9</accession>
<reference evidence="1 2" key="2">
    <citation type="journal article" date="2010" name="Nucleic Acids Res.">
        <title>BeetleBase in 2010: revisions to provide comprehensive genomic information for Tribolium castaneum.</title>
        <authorList>
            <person name="Kim H.S."/>
            <person name="Murphy T."/>
            <person name="Xia J."/>
            <person name="Caragea D."/>
            <person name="Park Y."/>
            <person name="Beeman R.W."/>
            <person name="Lorenzen M.D."/>
            <person name="Butcher S."/>
            <person name="Manak J.R."/>
            <person name="Brown S.J."/>
        </authorList>
    </citation>
    <scope>GENOME REANNOTATION</scope>
    <source>
        <strain evidence="1 2">Georgia GA2</strain>
    </source>
</reference>
<proteinExistence type="predicted"/>
<name>D6WAD9_TRICA</name>
<keyword evidence="2" id="KW-1185">Reference proteome</keyword>
<organism evidence="1 2">
    <name type="scientific">Tribolium castaneum</name>
    <name type="common">Red flour beetle</name>
    <dbReference type="NCBI Taxonomy" id="7070"/>
    <lineage>
        <taxon>Eukaryota</taxon>
        <taxon>Metazoa</taxon>
        <taxon>Ecdysozoa</taxon>
        <taxon>Arthropoda</taxon>
        <taxon>Hexapoda</taxon>
        <taxon>Insecta</taxon>
        <taxon>Pterygota</taxon>
        <taxon>Neoptera</taxon>
        <taxon>Endopterygota</taxon>
        <taxon>Coleoptera</taxon>
        <taxon>Polyphaga</taxon>
        <taxon>Cucujiformia</taxon>
        <taxon>Tenebrionidae</taxon>
        <taxon>Tenebrionidae incertae sedis</taxon>
        <taxon>Tribolium</taxon>
    </lineage>
</organism>
<sequence>MSEFNLSILPDSYNVKGLRLIEMNFQSRYVWMVLINSSGTALTAGVGQDHTMQNDHRRLFVFAPINIIRQQLLNLGFADLRLCHGFCAQRARRTASSDNEAENVTSLLLDSRGEFATLVLWDPLKKLNNSQTGCIRVNRQVPSSVCRSNKTPASVRCIRTSIIERIHKLRISGNKVQSEKSGDWEIFTAARGAYPFPVGHSGRVGAIRGPLRAPHISPLSQKLSLAPPSQQTRTHVPHADSFTYCSLETSVNRSFLLDPEKYRDKQ</sequence>
<dbReference type="AlphaFoldDB" id="D6WAD9"/>
<dbReference type="EMBL" id="KQ971312">
    <property type="protein sequence ID" value="EEZ98021.1"/>
    <property type="molecule type" value="Genomic_DNA"/>
</dbReference>
<gene>
    <name evidence="1" type="primary">GLEAN_00421</name>
    <name evidence="1" type="ORF">TcasGA2_TC000421</name>
</gene>
<dbReference type="Proteomes" id="UP000007266">
    <property type="component" value="Linkage group 2"/>
</dbReference>
<evidence type="ECO:0000313" key="2">
    <source>
        <dbReference type="Proteomes" id="UP000007266"/>
    </source>
</evidence>
<protein>
    <submittedName>
        <fullName evidence="1">Uncharacterized protein</fullName>
    </submittedName>
</protein>
<dbReference type="HOGENOM" id="CLU_1047073_0_0_1"/>